<proteinExistence type="predicted"/>
<dbReference type="RefSeq" id="WP_233363604.1">
    <property type="nucleotide sequence ID" value="NZ_CP079698.1"/>
</dbReference>
<dbReference type="EMBL" id="JAWLKB010000018">
    <property type="protein sequence ID" value="MDV6270417.1"/>
    <property type="molecule type" value="Genomic_DNA"/>
</dbReference>
<protein>
    <submittedName>
        <fullName evidence="1">Uncharacterized protein</fullName>
    </submittedName>
</protein>
<reference evidence="1 2" key="1">
    <citation type="submission" date="2023-10" db="EMBL/GenBank/DDBJ databases">
        <title>Development of a sustainable strategy for remediation of hydrocarbon-contaminated territories based on the waste exchange concept.</title>
        <authorList>
            <person name="Krivoruchko A."/>
        </authorList>
    </citation>
    <scope>NUCLEOTIDE SEQUENCE [LARGE SCALE GENOMIC DNA]</scope>
    <source>
        <strain evidence="1 2">IEGM 1203</strain>
    </source>
</reference>
<name>A0ABU4C1P1_RHOGO</name>
<evidence type="ECO:0000313" key="2">
    <source>
        <dbReference type="Proteomes" id="UP001185927"/>
    </source>
</evidence>
<keyword evidence="2" id="KW-1185">Reference proteome</keyword>
<comment type="caution">
    <text evidence="1">The sequence shown here is derived from an EMBL/GenBank/DDBJ whole genome shotgun (WGS) entry which is preliminary data.</text>
</comment>
<sequence length="415" mass="44579">MAEIHGVTVGDGTSGAEVNSGADVSVAERRALISSHVRTWCEAGIVESNRPELSTEVALLLAGGYVDDETRAIMADRRAVGRSFPDIGGWSELRYLTDEYTRTCRRLSAARIGPVQVVLERRVQALEKRVNTARSAVVRSNRHFASSVRAIRKDRRDGLHLDVEQREALFVGLTRTPVPAKSTTGLGSVAGSGSAALDKLAGRLASIEGSGVLADAGRRVAEVLDGLAPHDDGGLAGKYDALLYLAGNVYDRIESSNAWHSDHFVVQRNQLDLADEITQISVDTVALRSILAELDEAADLARDEATRASIDSRIRALGAVWDQLVERVAALARIGDLVSRAEDQLSSQRAVAHAASLDSRIDDLLARSGSRELSAANTHYVGDQFDGVEELMFAHRAALYGDIALLTSGNERPAP</sequence>
<gene>
    <name evidence="1" type="ORF">R3Q16_27695</name>
</gene>
<accession>A0ABU4C1P1</accession>
<organism evidence="1 2">
    <name type="scientific">Rhodococcus globerulus</name>
    <dbReference type="NCBI Taxonomy" id="33008"/>
    <lineage>
        <taxon>Bacteria</taxon>
        <taxon>Bacillati</taxon>
        <taxon>Actinomycetota</taxon>
        <taxon>Actinomycetes</taxon>
        <taxon>Mycobacteriales</taxon>
        <taxon>Nocardiaceae</taxon>
        <taxon>Rhodococcus</taxon>
    </lineage>
</organism>
<evidence type="ECO:0000313" key="1">
    <source>
        <dbReference type="EMBL" id="MDV6270417.1"/>
    </source>
</evidence>
<dbReference type="Proteomes" id="UP001185927">
    <property type="component" value="Unassembled WGS sequence"/>
</dbReference>